<keyword evidence="3 10" id="KW-0285">Flavoprotein</keyword>
<comment type="catalytic activity">
    <reaction evidence="9 10 12">
        <text>L-threonyl-[protein] + FAD = FMN-L-threonyl-[protein] + AMP + H(+)</text>
        <dbReference type="Rhea" id="RHEA:36847"/>
        <dbReference type="Rhea" id="RHEA-COMP:11060"/>
        <dbReference type="Rhea" id="RHEA-COMP:11061"/>
        <dbReference type="ChEBI" id="CHEBI:15378"/>
        <dbReference type="ChEBI" id="CHEBI:30013"/>
        <dbReference type="ChEBI" id="CHEBI:57692"/>
        <dbReference type="ChEBI" id="CHEBI:74257"/>
        <dbReference type="ChEBI" id="CHEBI:456215"/>
        <dbReference type="EC" id="2.7.1.180"/>
    </reaction>
</comment>
<dbReference type="GO" id="GO:0046872">
    <property type="term" value="F:metal ion binding"/>
    <property type="evidence" value="ECO:0007669"/>
    <property type="project" value="UniProtKB-UniRule"/>
</dbReference>
<evidence type="ECO:0000313" key="14">
    <source>
        <dbReference type="EMBL" id="RCX13571.1"/>
    </source>
</evidence>
<evidence type="ECO:0000256" key="1">
    <source>
        <dbReference type="ARBA" id="ARBA00011955"/>
    </source>
</evidence>
<feature type="signal peptide" evidence="12">
    <location>
        <begin position="1"/>
        <end position="29"/>
    </location>
</feature>
<gene>
    <name evidence="14" type="ORF">DFP94_12018</name>
</gene>
<keyword evidence="12" id="KW-0472">Membrane</keyword>
<evidence type="ECO:0000256" key="9">
    <source>
        <dbReference type="ARBA" id="ARBA00048540"/>
    </source>
</evidence>
<accession>A0A369AWN3</accession>
<dbReference type="PANTHER" id="PTHR30040">
    <property type="entry name" value="THIAMINE BIOSYNTHESIS LIPOPROTEIN APBE"/>
    <property type="match status" value="1"/>
</dbReference>
<evidence type="ECO:0000256" key="10">
    <source>
        <dbReference type="PIRNR" id="PIRNR006268"/>
    </source>
</evidence>
<feature type="region of interest" description="Disordered" evidence="13">
    <location>
        <begin position="32"/>
        <end position="65"/>
    </location>
</feature>
<comment type="similarity">
    <text evidence="10 12">Belongs to the ApbE family.</text>
</comment>
<keyword evidence="4 10" id="KW-0808">Transferase</keyword>
<evidence type="ECO:0000256" key="3">
    <source>
        <dbReference type="ARBA" id="ARBA00022630"/>
    </source>
</evidence>
<dbReference type="Proteomes" id="UP000253090">
    <property type="component" value="Unassembled WGS sequence"/>
</dbReference>
<comment type="cofactor">
    <cofactor evidence="11">
        <name>Mg(2+)</name>
        <dbReference type="ChEBI" id="CHEBI:18420"/>
    </cofactor>
    <cofactor evidence="11">
        <name>Mn(2+)</name>
        <dbReference type="ChEBI" id="CHEBI:29035"/>
    </cofactor>
    <text evidence="11">Magnesium. Can also use manganese.</text>
</comment>
<dbReference type="GO" id="GO:0005886">
    <property type="term" value="C:plasma membrane"/>
    <property type="evidence" value="ECO:0007669"/>
    <property type="project" value="UniProtKB-SubCell"/>
</dbReference>
<evidence type="ECO:0000313" key="15">
    <source>
        <dbReference type="Proteomes" id="UP000253090"/>
    </source>
</evidence>
<dbReference type="Pfam" id="PF02424">
    <property type="entry name" value="ApbE"/>
    <property type="match status" value="1"/>
</dbReference>
<evidence type="ECO:0000256" key="2">
    <source>
        <dbReference type="ARBA" id="ARBA00016337"/>
    </source>
</evidence>
<name>A0A369AWN3_9BACL</name>
<dbReference type="InterPro" id="IPR024932">
    <property type="entry name" value="ApbE"/>
</dbReference>
<evidence type="ECO:0000256" key="6">
    <source>
        <dbReference type="ARBA" id="ARBA00022827"/>
    </source>
</evidence>
<reference evidence="14 15" key="1">
    <citation type="submission" date="2018-07" db="EMBL/GenBank/DDBJ databases">
        <title>Genomic Encyclopedia of Type Strains, Phase III (KMG-III): the genomes of soil and plant-associated and newly described type strains.</title>
        <authorList>
            <person name="Whitman W."/>
        </authorList>
    </citation>
    <scope>NUCLEOTIDE SEQUENCE [LARGE SCALE GENOMIC DNA]</scope>
    <source>
        <strain evidence="14 15">CECT 8333</strain>
    </source>
</reference>
<comment type="subcellular location">
    <subcellularLocation>
        <location evidence="12">Cell inner membrane</location>
        <topology evidence="12">Lipid-anchor</topology>
        <orientation evidence="12">Periplasmic side</orientation>
    </subcellularLocation>
</comment>
<dbReference type="PIRSF" id="PIRSF006268">
    <property type="entry name" value="ApbE"/>
    <property type="match status" value="1"/>
</dbReference>
<organism evidence="14 15">
    <name type="scientific">Fontibacillus phaseoli</name>
    <dbReference type="NCBI Taxonomy" id="1416533"/>
    <lineage>
        <taxon>Bacteria</taxon>
        <taxon>Bacillati</taxon>
        <taxon>Bacillota</taxon>
        <taxon>Bacilli</taxon>
        <taxon>Bacillales</taxon>
        <taxon>Paenibacillaceae</taxon>
        <taxon>Fontibacillus</taxon>
    </lineage>
</organism>
<evidence type="ECO:0000256" key="7">
    <source>
        <dbReference type="ARBA" id="ARBA00022842"/>
    </source>
</evidence>
<dbReference type="PROSITE" id="PS51257">
    <property type="entry name" value="PROKAR_LIPOPROTEIN"/>
    <property type="match status" value="1"/>
</dbReference>
<dbReference type="EC" id="2.7.1.180" evidence="1 10"/>
<comment type="function">
    <text evidence="12">Flavin transferase that catalyzes the transfer of the FMN moiety of FAD and its covalent binding to the hydroxyl group of a threonine residue in a target flavoprotein.</text>
</comment>
<keyword evidence="15" id="KW-1185">Reference proteome</keyword>
<keyword evidence="12" id="KW-0732">Signal</keyword>
<feature type="binding site" evidence="11">
    <location>
        <position position="328"/>
    </location>
    <ligand>
        <name>Mg(2+)</name>
        <dbReference type="ChEBI" id="CHEBI:18420"/>
    </ligand>
</feature>
<evidence type="ECO:0000256" key="8">
    <source>
        <dbReference type="ARBA" id="ARBA00031306"/>
    </source>
</evidence>
<keyword evidence="12" id="KW-0997">Cell inner membrane</keyword>
<dbReference type="AlphaFoldDB" id="A0A369AWN3"/>
<evidence type="ECO:0000256" key="12">
    <source>
        <dbReference type="RuleBase" id="RU363002"/>
    </source>
</evidence>
<feature type="chain" id="PRO_5039745536" description="FAD:protein FMN transferase" evidence="12">
    <location>
        <begin position="30"/>
        <end position="384"/>
    </location>
</feature>
<dbReference type="GO" id="GO:0016740">
    <property type="term" value="F:transferase activity"/>
    <property type="evidence" value="ECO:0007669"/>
    <property type="project" value="UniProtKB-UniRule"/>
</dbReference>
<evidence type="ECO:0000256" key="13">
    <source>
        <dbReference type="SAM" id="MobiDB-lite"/>
    </source>
</evidence>
<feature type="binding site" evidence="11">
    <location>
        <position position="332"/>
    </location>
    <ligand>
        <name>Mg(2+)</name>
        <dbReference type="ChEBI" id="CHEBI:18420"/>
    </ligand>
</feature>
<evidence type="ECO:0000256" key="11">
    <source>
        <dbReference type="PIRSR" id="PIRSR006268-2"/>
    </source>
</evidence>
<proteinExistence type="inferred from homology"/>
<dbReference type="EMBL" id="QPJW01000020">
    <property type="protein sequence ID" value="RCX13571.1"/>
    <property type="molecule type" value="Genomic_DNA"/>
</dbReference>
<keyword evidence="5 10" id="KW-0479">Metal-binding</keyword>
<dbReference type="Gene3D" id="3.10.520.10">
    <property type="entry name" value="ApbE-like domains"/>
    <property type="match status" value="1"/>
</dbReference>
<evidence type="ECO:0000256" key="5">
    <source>
        <dbReference type="ARBA" id="ARBA00022723"/>
    </source>
</evidence>
<feature type="binding site" evidence="11">
    <location>
        <position position="214"/>
    </location>
    <ligand>
        <name>Mg(2+)</name>
        <dbReference type="ChEBI" id="CHEBI:18420"/>
    </ligand>
</feature>
<dbReference type="SUPFAM" id="SSF143631">
    <property type="entry name" value="ApbE-like"/>
    <property type="match status" value="1"/>
</dbReference>
<keyword evidence="12" id="KW-1003">Cell membrane</keyword>
<comment type="caution">
    <text evidence="14">The sequence shown here is derived from an EMBL/GenBank/DDBJ whole genome shotgun (WGS) entry which is preliminary data.</text>
</comment>
<keyword evidence="7 10" id="KW-0460">Magnesium</keyword>
<dbReference type="InterPro" id="IPR003374">
    <property type="entry name" value="ApbE-like_sf"/>
</dbReference>
<sequence>MRKNKSAMLLVTCSILAALLGGCSGSDNFADAQSANQRSDSDRGTEVGDNSADAQDANVQSSQNQAVEPLSQTFFIFDTVVNVKIYDNRATTKNFEEVEALMKNIDNKISRTNPDSEIHKVNAQAGIAPVKVSPDTFELVSLAVDYAKETNGLLDPSIGPLVSLWNIGHEGAHVPPAKEIAAAQQLTDYRKIELNPEKHEIYLQVKGMEIDLGSYGKGYAADAIYDYLAEQDFHSAIIDLGGNIFAMGSKPGGKTWNVGIQDPDQERGNPIGWVRVKDKTVVTAGIYERFFIEDGKLYQHIIDPRSGYPVDNNISSVTIVTDRSTDADTMDTSLLIMGIEEGLKFAENTPNTEVLFITKDKKLYATSGFKELLKKTNDDYTFAN</sequence>
<dbReference type="RefSeq" id="WP_245955083.1">
    <property type="nucleotide sequence ID" value="NZ_QPJW01000020.1"/>
</dbReference>
<dbReference type="PANTHER" id="PTHR30040:SF2">
    <property type="entry name" value="FAD:PROTEIN FMN TRANSFERASE"/>
    <property type="match status" value="1"/>
</dbReference>
<protein>
    <recommendedName>
        <fullName evidence="2 10">FAD:protein FMN transferase</fullName>
        <ecNumber evidence="1 10">2.7.1.180</ecNumber>
    </recommendedName>
    <alternativeName>
        <fullName evidence="8 10">Flavin transferase</fullName>
    </alternativeName>
</protein>
<keyword evidence="6 10" id="KW-0274">FAD</keyword>
<evidence type="ECO:0000256" key="4">
    <source>
        <dbReference type="ARBA" id="ARBA00022679"/>
    </source>
</evidence>
<keyword evidence="12 14" id="KW-0449">Lipoprotein</keyword>